<keyword evidence="1 4" id="KW-0349">Heme</keyword>
<dbReference type="Pfam" id="PF00034">
    <property type="entry name" value="Cytochrom_C"/>
    <property type="match status" value="1"/>
</dbReference>
<proteinExistence type="predicted"/>
<organism evidence="6 7">
    <name type="scientific">Parvularcula mediterranea</name>
    <dbReference type="NCBI Taxonomy" id="2732508"/>
    <lineage>
        <taxon>Bacteria</taxon>
        <taxon>Pseudomonadati</taxon>
        <taxon>Pseudomonadota</taxon>
        <taxon>Alphaproteobacteria</taxon>
        <taxon>Parvularculales</taxon>
        <taxon>Parvularculaceae</taxon>
        <taxon>Parvularcula</taxon>
    </lineage>
</organism>
<gene>
    <name evidence="6" type="ORF">HK107_14565</name>
</gene>
<keyword evidence="7" id="KW-1185">Reference proteome</keyword>
<dbReference type="SUPFAM" id="SSF46626">
    <property type="entry name" value="Cytochrome c"/>
    <property type="match status" value="1"/>
</dbReference>
<dbReference type="InterPro" id="IPR036909">
    <property type="entry name" value="Cyt_c-like_dom_sf"/>
</dbReference>
<sequence>MKRALVFVVVLLGALSAFFVLRAAREIPEPERRISAEANGDSLMGRKLFVTKSCVTCHQVRGVGGRAGPPLDVIVGGESPTSADFLAGMWRGAPIMVELQRLEIGYQIDLEGDELLHLAAFASDPQAQDTFTIDDVPLQMQELFLDEAYVLEEDLDDFYDRYRGEEWYDFSDGPPHD</sequence>
<evidence type="ECO:0000256" key="4">
    <source>
        <dbReference type="PROSITE-ProRule" id="PRU00433"/>
    </source>
</evidence>
<dbReference type="EMBL" id="JABFCX010000003">
    <property type="protein sequence ID" value="NNU17551.1"/>
    <property type="molecule type" value="Genomic_DNA"/>
</dbReference>
<dbReference type="GO" id="GO:0020037">
    <property type="term" value="F:heme binding"/>
    <property type="evidence" value="ECO:0007669"/>
    <property type="project" value="InterPro"/>
</dbReference>
<evidence type="ECO:0000259" key="5">
    <source>
        <dbReference type="PROSITE" id="PS51007"/>
    </source>
</evidence>
<accession>A0A7Y3RNV9</accession>
<evidence type="ECO:0000256" key="1">
    <source>
        <dbReference type="ARBA" id="ARBA00022617"/>
    </source>
</evidence>
<dbReference type="AlphaFoldDB" id="A0A7Y3RNV9"/>
<keyword evidence="3 4" id="KW-0408">Iron</keyword>
<dbReference type="PROSITE" id="PS51007">
    <property type="entry name" value="CYTC"/>
    <property type="match status" value="1"/>
</dbReference>
<dbReference type="InterPro" id="IPR009056">
    <property type="entry name" value="Cyt_c-like_dom"/>
</dbReference>
<comment type="caution">
    <text evidence="6">The sequence shown here is derived from an EMBL/GenBank/DDBJ whole genome shotgun (WGS) entry which is preliminary data.</text>
</comment>
<keyword evidence="2 4" id="KW-0479">Metal-binding</keyword>
<evidence type="ECO:0000256" key="3">
    <source>
        <dbReference type="ARBA" id="ARBA00023004"/>
    </source>
</evidence>
<dbReference type="GO" id="GO:0009055">
    <property type="term" value="F:electron transfer activity"/>
    <property type="evidence" value="ECO:0007669"/>
    <property type="project" value="InterPro"/>
</dbReference>
<evidence type="ECO:0000313" key="6">
    <source>
        <dbReference type="EMBL" id="NNU17551.1"/>
    </source>
</evidence>
<dbReference type="GO" id="GO:0046872">
    <property type="term" value="F:metal ion binding"/>
    <property type="evidence" value="ECO:0007669"/>
    <property type="project" value="UniProtKB-KW"/>
</dbReference>
<protein>
    <submittedName>
        <fullName evidence="6">C-type cytochrome</fullName>
    </submittedName>
</protein>
<evidence type="ECO:0000313" key="7">
    <source>
        <dbReference type="Proteomes" id="UP000536835"/>
    </source>
</evidence>
<dbReference type="Proteomes" id="UP000536835">
    <property type="component" value="Unassembled WGS sequence"/>
</dbReference>
<reference evidence="6 7" key="1">
    <citation type="submission" date="2020-05" db="EMBL/GenBank/DDBJ databases">
        <title>Parvularcula mediterraneae sp. nov., isolated from polypropylene straw from shallow seawater of the seashore of Laganas in Zakynthos island, Greece.</title>
        <authorList>
            <person name="Szabo I."/>
            <person name="Al-Omari J."/>
            <person name="Rado J."/>
            <person name="Szerdahelyi G.S."/>
        </authorList>
    </citation>
    <scope>NUCLEOTIDE SEQUENCE [LARGE SCALE GENOMIC DNA]</scope>
    <source>
        <strain evidence="6 7">ZS-1/3</strain>
    </source>
</reference>
<dbReference type="RefSeq" id="WP_173201078.1">
    <property type="nucleotide sequence ID" value="NZ_JABFCX010000003.1"/>
</dbReference>
<dbReference type="Gene3D" id="1.10.760.10">
    <property type="entry name" value="Cytochrome c-like domain"/>
    <property type="match status" value="1"/>
</dbReference>
<evidence type="ECO:0000256" key="2">
    <source>
        <dbReference type="ARBA" id="ARBA00022723"/>
    </source>
</evidence>
<name>A0A7Y3RNV9_9PROT</name>
<feature type="domain" description="Cytochrome c" evidence="5">
    <location>
        <begin position="40"/>
        <end position="126"/>
    </location>
</feature>